<evidence type="ECO:0000256" key="3">
    <source>
        <dbReference type="SAM" id="SignalP"/>
    </source>
</evidence>
<feature type="compositionally biased region" description="Basic and acidic residues" evidence="2">
    <location>
        <begin position="649"/>
        <end position="663"/>
    </location>
</feature>
<sequence length="808" mass="87461">MCKDPPASCSCVLALLLFSLSFFSFNHASTMKLQTALSILFTPKIHSFQPSLPPRRATSISYYQPNLPLSSRLSEIKSELTNIQNKGLDKFLLDEISAAQKRLNNDVGNAEKVADAIVKKGRGEEGKLMRDTLRSDDEMAAVLNGLKGVRQELEEVRGVKELGGVAEETIKNDLLLESDLQSVTAKVASSLKDAEATIQSSLATLSAGDISDDNIETVLKQLGKYLSFEPDHISMGSNTMANMFTEASLTSISQSLQTSNTLAASAKKSTDESLSVLSRIRQTRNDLMNAIEDTEDTIGFIAEKGGDDKSLMDIVEGMGDVAYEVSIILEAHSTIYIIYILNPACVLNLQHHIQQTVKEVEAVEKLANILTTKVSKQVDTIQSLNTKTTQVVTENMQTVINAIRESKSSENTKVLTDFADKLKEQGESIKQFANALQTDINNDKTALDLVRSANVKLQAMLDAAENQVDAAKRAIVTRDKLDATYVEQNIVDVKSAILAIMDATKTSAELAADKLKSSNAKVTEKVKVEDKEETKSVTDKVADAPPAKEVVSESKAESKPAEAKTDTPEQKEEPKEDATSVKLENKATEGSEETGTTKFESKVDTKAADAKEDTQPTKSDPKTEPKIDSKKEVEEATKANNEPKSSSAEAKKEDTPEHDESKVVKNTNDAPKDTPNISPKDVKQSDQPSQTKAEEKSIDSKPENGHSESTSEGNLLPSETEHSNTPATSEKPLAGLSDSKPDVKPHIDVVTDAHAETEPSNLLSAAHLDVGDLHASASDVEHELANVVFNAAEVVQELANVVAASLFV</sequence>
<protein>
    <submittedName>
        <fullName evidence="4">Uncharacterized protein</fullName>
    </submittedName>
</protein>
<comment type="caution">
    <text evidence="4">The sequence shown here is derived from an EMBL/GenBank/DDBJ whole genome shotgun (WGS) entry which is preliminary data.</text>
</comment>
<evidence type="ECO:0000256" key="2">
    <source>
        <dbReference type="SAM" id="MobiDB-lite"/>
    </source>
</evidence>
<feature type="region of interest" description="Disordered" evidence="2">
    <location>
        <begin position="527"/>
        <end position="746"/>
    </location>
</feature>
<feature type="compositionally biased region" description="Basic and acidic residues" evidence="2">
    <location>
        <begin position="550"/>
        <end position="589"/>
    </location>
</feature>
<reference evidence="4 5" key="1">
    <citation type="submission" date="2024-10" db="EMBL/GenBank/DDBJ databases">
        <title>Updated reference genomes for cyclostephanoid diatoms.</title>
        <authorList>
            <person name="Roberts W.R."/>
            <person name="Alverson A.J."/>
        </authorList>
    </citation>
    <scope>NUCLEOTIDE SEQUENCE [LARGE SCALE GENOMIC DNA]</scope>
    <source>
        <strain evidence="4 5">AJA010-31</strain>
    </source>
</reference>
<keyword evidence="5" id="KW-1185">Reference proteome</keyword>
<evidence type="ECO:0000313" key="4">
    <source>
        <dbReference type="EMBL" id="KAL3786288.1"/>
    </source>
</evidence>
<keyword evidence="3" id="KW-0732">Signal</keyword>
<feature type="coiled-coil region" evidence="1">
    <location>
        <begin position="447"/>
        <end position="474"/>
    </location>
</feature>
<dbReference type="EMBL" id="JALLPJ020000656">
    <property type="protein sequence ID" value="KAL3786288.1"/>
    <property type="molecule type" value="Genomic_DNA"/>
</dbReference>
<organism evidence="4 5">
    <name type="scientific">Cyclotella atomus</name>
    <dbReference type="NCBI Taxonomy" id="382360"/>
    <lineage>
        <taxon>Eukaryota</taxon>
        <taxon>Sar</taxon>
        <taxon>Stramenopiles</taxon>
        <taxon>Ochrophyta</taxon>
        <taxon>Bacillariophyta</taxon>
        <taxon>Coscinodiscophyceae</taxon>
        <taxon>Thalassiosirophycidae</taxon>
        <taxon>Stephanodiscales</taxon>
        <taxon>Stephanodiscaceae</taxon>
        <taxon>Cyclotella</taxon>
    </lineage>
</organism>
<feature type="compositionally biased region" description="Basic and acidic residues" evidence="2">
    <location>
        <begin position="527"/>
        <end position="542"/>
    </location>
</feature>
<feature type="compositionally biased region" description="Basic and acidic residues" evidence="2">
    <location>
        <begin position="599"/>
        <end position="637"/>
    </location>
</feature>
<proteinExistence type="predicted"/>
<feature type="chain" id="PRO_5044809484" evidence="3">
    <location>
        <begin position="29"/>
        <end position="808"/>
    </location>
</feature>
<evidence type="ECO:0000313" key="5">
    <source>
        <dbReference type="Proteomes" id="UP001530400"/>
    </source>
</evidence>
<gene>
    <name evidence="4" type="ORF">ACHAWO_009671</name>
</gene>
<feature type="compositionally biased region" description="Polar residues" evidence="2">
    <location>
        <begin position="638"/>
        <end position="648"/>
    </location>
</feature>
<accession>A0ABD3PF21</accession>
<feature type="signal peptide" evidence="3">
    <location>
        <begin position="1"/>
        <end position="28"/>
    </location>
</feature>
<evidence type="ECO:0000256" key="1">
    <source>
        <dbReference type="SAM" id="Coils"/>
    </source>
</evidence>
<dbReference type="AlphaFoldDB" id="A0ABD3PF21"/>
<keyword evidence="1" id="KW-0175">Coiled coil</keyword>
<dbReference type="Proteomes" id="UP001530400">
    <property type="component" value="Unassembled WGS sequence"/>
</dbReference>
<name>A0ABD3PF21_9STRA</name>
<feature type="compositionally biased region" description="Basic and acidic residues" evidence="2">
    <location>
        <begin position="692"/>
        <end position="706"/>
    </location>
</feature>